<accession>A0A4R0YK45</accession>
<dbReference type="InterPro" id="IPR005653">
    <property type="entry name" value="OstA-like_N"/>
</dbReference>
<dbReference type="GO" id="GO:0001530">
    <property type="term" value="F:lipopolysaccharide binding"/>
    <property type="evidence" value="ECO:0007669"/>
    <property type="project" value="InterPro"/>
</dbReference>
<comment type="caution">
    <text evidence="7">The sequence shown here is derived from an EMBL/GenBank/DDBJ whole genome shotgun (WGS) entry which is preliminary data.</text>
</comment>
<evidence type="ECO:0000256" key="2">
    <source>
        <dbReference type="ARBA" id="ARBA00022729"/>
    </source>
</evidence>
<evidence type="ECO:0000259" key="6">
    <source>
        <dbReference type="Pfam" id="PF03968"/>
    </source>
</evidence>
<keyword evidence="1" id="KW-0813">Transport</keyword>
<reference evidence="7 8" key="1">
    <citation type="submission" date="2019-02" db="EMBL/GenBank/DDBJ databases">
        <title>Dyella amyloliquefaciens sp. nov., isolated from forest soil.</title>
        <authorList>
            <person name="Gao Z.-H."/>
            <person name="Qiu L.-H."/>
        </authorList>
    </citation>
    <scope>NUCLEOTIDE SEQUENCE [LARGE SCALE GENOMIC DNA]</scope>
    <source>
        <strain evidence="7 8">KACC 12747</strain>
    </source>
</reference>
<dbReference type="EMBL" id="SJTG01000004">
    <property type="protein sequence ID" value="TCI07778.1"/>
    <property type="molecule type" value="Genomic_DNA"/>
</dbReference>
<dbReference type="GO" id="GO:0009279">
    <property type="term" value="C:cell outer membrane"/>
    <property type="evidence" value="ECO:0007669"/>
    <property type="project" value="TreeGrafter"/>
</dbReference>
<sequence length="195" mass="20159">MTATARSRRVNGSRKFALGACALALVALAPAAALAKKDDRNQPMNFSAKTTNAINAPNSVTTLTGNVKITQGTLLITGAKAEIHLDGDSQIARVVVTGAQAHIQQLDESNNLMQGDADKLDYDNINGIAVLTGNAKVTQQGRGQFNGDKITYNTDTSVITGESGNDGLVHGTFLPKPKPAAPAAPKPAATPAEGK</sequence>
<dbReference type="Gene3D" id="2.60.450.10">
    <property type="entry name" value="Lipopolysaccharide (LPS) transport protein A like domain"/>
    <property type="match status" value="1"/>
</dbReference>
<dbReference type="Proteomes" id="UP000291822">
    <property type="component" value="Unassembled WGS sequence"/>
</dbReference>
<feature type="region of interest" description="Disordered" evidence="4">
    <location>
        <begin position="168"/>
        <end position="195"/>
    </location>
</feature>
<keyword evidence="3" id="KW-0574">Periplasm</keyword>
<feature type="compositionally biased region" description="Low complexity" evidence="4">
    <location>
        <begin position="186"/>
        <end position="195"/>
    </location>
</feature>
<feature type="domain" description="Organic solvent tolerance-like N-terminal" evidence="6">
    <location>
        <begin position="53"/>
        <end position="156"/>
    </location>
</feature>
<dbReference type="PANTHER" id="PTHR36504:SF1">
    <property type="entry name" value="LIPOPOLYSACCHARIDE EXPORT SYSTEM PROTEIN LPTA"/>
    <property type="match status" value="1"/>
</dbReference>
<evidence type="ECO:0000256" key="1">
    <source>
        <dbReference type="ARBA" id="ARBA00022448"/>
    </source>
</evidence>
<proteinExistence type="predicted"/>
<evidence type="ECO:0000313" key="8">
    <source>
        <dbReference type="Proteomes" id="UP000291822"/>
    </source>
</evidence>
<evidence type="ECO:0000256" key="5">
    <source>
        <dbReference type="SAM" id="SignalP"/>
    </source>
</evidence>
<dbReference type="InterPro" id="IPR014340">
    <property type="entry name" value="LptA"/>
</dbReference>
<dbReference type="RefSeq" id="WP_131152280.1">
    <property type="nucleotide sequence ID" value="NZ_SJTG01000004.1"/>
</dbReference>
<feature type="chain" id="PRO_5020978104" evidence="5">
    <location>
        <begin position="36"/>
        <end position="195"/>
    </location>
</feature>
<keyword evidence="2 5" id="KW-0732">Signal</keyword>
<keyword evidence="8" id="KW-1185">Reference proteome</keyword>
<protein>
    <submittedName>
        <fullName evidence="7">Lipopolysaccharide transport periplasmic protein LptA</fullName>
    </submittedName>
</protein>
<gene>
    <name evidence="7" type="primary">lptA</name>
    <name evidence="7" type="ORF">EZM97_24160</name>
</gene>
<evidence type="ECO:0000256" key="3">
    <source>
        <dbReference type="ARBA" id="ARBA00022764"/>
    </source>
</evidence>
<dbReference type="GO" id="GO:0030288">
    <property type="term" value="C:outer membrane-bounded periplasmic space"/>
    <property type="evidence" value="ECO:0007669"/>
    <property type="project" value="TreeGrafter"/>
</dbReference>
<evidence type="ECO:0000313" key="7">
    <source>
        <dbReference type="EMBL" id="TCI07778.1"/>
    </source>
</evidence>
<dbReference type="AlphaFoldDB" id="A0A4R0YK45"/>
<feature type="signal peptide" evidence="5">
    <location>
        <begin position="1"/>
        <end position="35"/>
    </location>
</feature>
<dbReference type="GO" id="GO:0017089">
    <property type="term" value="F:glycolipid transfer activity"/>
    <property type="evidence" value="ECO:0007669"/>
    <property type="project" value="TreeGrafter"/>
</dbReference>
<dbReference type="GO" id="GO:0015920">
    <property type="term" value="P:lipopolysaccharide transport"/>
    <property type="evidence" value="ECO:0007669"/>
    <property type="project" value="InterPro"/>
</dbReference>
<name>A0A4R0YK45_9GAMM</name>
<dbReference type="Pfam" id="PF03968">
    <property type="entry name" value="LptD_N"/>
    <property type="match status" value="1"/>
</dbReference>
<dbReference type="NCBIfam" id="TIGR03002">
    <property type="entry name" value="outer_YhbN_LptA"/>
    <property type="match status" value="1"/>
</dbReference>
<organism evidence="7 8">
    <name type="scientific">Dyella soli</name>
    <dbReference type="NCBI Taxonomy" id="522319"/>
    <lineage>
        <taxon>Bacteria</taxon>
        <taxon>Pseudomonadati</taxon>
        <taxon>Pseudomonadota</taxon>
        <taxon>Gammaproteobacteria</taxon>
        <taxon>Lysobacterales</taxon>
        <taxon>Rhodanobacteraceae</taxon>
        <taxon>Dyella</taxon>
    </lineage>
</organism>
<feature type="compositionally biased region" description="Pro residues" evidence="4">
    <location>
        <begin position="176"/>
        <end position="185"/>
    </location>
</feature>
<dbReference type="InterPro" id="IPR052037">
    <property type="entry name" value="LPS_export_LptA"/>
</dbReference>
<dbReference type="PANTHER" id="PTHR36504">
    <property type="entry name" value="LIPOPOLYSACCHARIDE EXPORT SYSTEM PROTEIN LPTA"/>
    <property type="match status" value="1"/>
</dbReference>
<evidence type="ECO:0000256" key="4">
    <source>
        <dbReference type="SAM" id="MobiDB-lite"/>
    </source>
</evidence>